<evidence type="ECO:0000313" key="2">
    <source>
        <dbReference type="EMBL" id="RPD37906.1"/>
    </source>
</evidence>
<name>A0A3N4M8Q0_9BACT</name>
<protein>
    <recommendedName>
        <fullName evidence="1">DUF1835 domain-containing protein</fullName>
    </recommendedName>
</protein>
<evidence type="ECO:0000313" key="3">
    <source>
        <dbReference type="Proteomes" id="UP000279089"/>
    </source>
</evidence>
<reference evidence="3" key="1">
    <citation type="submission" date="2018-11" db="EMBL/GenBank/DDBJ databases">
        <title>Chitinophaga lutea sp.nov., isolate from arsenic contaminated soil.</title>
        <authorList>
            <person name="Zong Y."/>
        </authorList>
    </citation>
    <scope>NUCLEOTIDE SEQUENCE [LARGE SCALE GENOMIC DNA]</scope>
    <source>
        <strain evidence="3">YLT18</strain>
    </source>
</reference>
<keyword evidence="3" id="KW-1185">Reference proteome</keyword>
<dbReference type="RefSeq" id="WP_123864812.1">
    <property type="nucleotide sequence ID" value="NZ_QXZY01000021.1"/>
</dbReference>
<proteinExistence type="predicted"/>
<dbReference type="AlphaFoldDB" id="A0A3N4M8Q0"/>
<comment type="caution">
    <text evidence="2">The sequence shown here is derived from an EMBL/GenBank/DDBJ whole genome shotgun (WGS) entry which is preliminary data.</text>
</comment>
<organism evidence="2 3">
    <name type="scientific">Chitinophaga barathri</name>
    <dbReference type="NCBI Taxonomy" id="1647451"/>
    <lineage>
        <taxon>Bacteria</taxon>
        <taxon>Pseudomonadati</taxon>
        <taxon>Bacteroidota</taxon>
        <taxon>Chitinophagia</taxon>
        <taxon>Chitinophagales</taxon>
        <taxon>Chitinophagaceae</taxon>
        <taxon>Chitinophaga</taxon>
    </lineage>
</organism>
<dbReference type="EMBL" id="RMBX01000022">
    <property type="protein sequence ID" value="RPD37906.1"/>
    <property type="molecule type" value="Genomic_DNA"/>
</dbReference>
<dbReference type="Pfam" id="PF08874">
    <property type="entry name" value="DUF1835"/>
    <property type="match status" value="1"/>
</dbReference>
<sequence>MILHILNGDATRSIFQDSGIEGDMIVWREMLCEGRTPATRNMSRFFEERAAFLQQAYGIDSASYLSEAERDKQILQNAASYDEIVLWFEFDLFCQVNLVFVLYYLSQLSIKLPPVSIVQLDHHPDVPNFRGLGMLQSRHLPPLFNARTHILQEDWDLARAAWEAYSADDPLALEELSRRPSRHLPYLGKALQAHLRRLPSASNGLNAVEHFFLDRLALGKIRERDLYYQFWNELKIYGFGDFQLDVYTNRLQQAGVVKREDEMLSITELGEEVLKQEENYLSFASSKNIWIGGIPLDHTPWRWDDEEGKVIHS</sequence>
<evidence type="ECO:0000259" key="1">
    <source>
        <dbReference type="Pfam" id="PF08874"/>
    </source>
</evidence>
<feature type="domain" description="DUF1835" evidence="1">
    <location>
        <begin position="7"/>
        <end position="112"/>
    </location>
</feature>
<dbReference type="InterPro" id="IPR014973">
    <property type="entry name" value="DUF1835"/>
</dbReference>
<dbReference type="Proteomes" id="UP000279089">
    <property type="component" value="Unassembled WGS sequence"/>
</dbReference>
<accession>A0A3N4M8Q0</accession>
<gene>
    <name evidence="2" type="ORF">EG028_27535</name>
</gene>